<reference evidence="3" key="1">
    <citation type="journal article" date="2016" name="Proc. Natl. Acad. Sci. U.S.A.">
        <title>Comparative genomics of biotechnologically important yeasts.</title>
        <authorList>
            <person name="Riley R."/>
            <person name="Haridas S."/>
            <person name="Wolfe K.H."/>
            <person name="Lopes M.R."/>
            <person name="Hittinger C.T."/>
            <person name="Goeker M."/>
            <person name="Salamov A.A."/>
            <person name="Wisecaver J.H."/>
            <person name="Long T.M."/>
            <person name="Calvey C.H."/>
            <person name="Aerts A.L."/>
            <person name="Barry K.W."/>
            <person name="Choi C."/>
            <person name="Clum A."/>
            <person name="Coughlan A.Y."/>
            <person name="Deshpande S."/>
            <person name="Douglass A.P."/>
            <person name="Hanson S.J."/>
            <person name="Klenk H.-P."/>
            <person name="LaButti K.M."/>
            <person name="Lapidus A."/>
            <person name="Lindquist E.A."/>
            <person name="Lipzen A.M."/>
            <person name="Meier-Kolthoff J.P."/>
            <person name="Ohm R.A."/>
            <person name="Otillar R.P."/>
            <person name="Pangilinan J.L."/>
            <person name="Peng Y."/>
            <person name="Rokas A."/>
            <person name="Rosa C.A."/>
            <person name="Scheuner C."/>
            <person name="Sibirny A.A."/>
            <person name="Slot J.C."/>
            <person name="Stielow J.B."/>
            <person name="Sun H."/>
            <person name="Kurtzman C.P."/>
            <person name="Blackwell M."/>
            <person name="Grigoriev I.V."/>
            <person name="Jeffries T.W."/>
        </authorList>
    </citation>
    <scope>NUCLEOTIDE SEQUENCE [LARGE SCALE GENOMIC DNA]</scope>
    <source>
        <strain evidence="3">NRRL Y-1626</strain>
    </source>
</reference>
<comment type="caution">
    <text evidence="2">The sequence shown here is derived from an EMBL/GenBank/DDBJ whole genome shotgun (WGS) entry which is preliminary data.</text>
</comment>
<feature type="region of interest" description="Disordered" evidence="1">
    <location>
        <begin position="1"/>
        <end position="20"/>
    </location>
</feature>
<feature type="region of interest" description="Disordered" evidence="1">
    <location>
        <begin position="28"/>
        <end position="64"/>
    </location>
</feature>
<dbReference type="EMBL" id="LXPE01000253">
    <property type="protein sequence ID" value="OBA25078.1"/>
    <property type="molecule type" value="Genomic_DNA"/>
</dbReference>
<feature type="compositionally biased region" description="Low complexity" evidence="1">
    <location>
        <begin position="1"/>
        <end position="14"/>
    </location>
</feature>
<proteinExistence type="predicted"/>
<gene>
    <name evidence="2" type="ORF">HANVADRAFT_8264</name>
</gene>
<evidence type="ECO:0000313" key="3">
    <source>
        <dbReference type="Proteomes" id="UP000092321"/>
    </source>
</evidence>
<dbReference type="Proteomes" id="UP000092321">
    <property type="component" value="Unassembled WGS sequence"/>
</dbReference>
<evidence type="ECO:0000256" key="1">
    <source>
        <dbReference type="SAM" id="MobiDB-lite"/>
    </source>
</evidence>
<feature type="compositionally biased region" description="Basic and acidic residues" evidence="1">
    <location>
        <begin position="178"/>
        <end position="193"/>
    </location>
</feature>
<protein>
    <submittedName>
        <fullName evidence="2">Uncharacterized protein</fullName>
    </submittedName>
</protein>
<dbReference type="OrthoDB" id="3973290at2759"/>
<feature type="compositionally biased region" description="Polar residues" evidence="1">
    <location>
        <begin position="28"/>
        <end position="41"/>
    </location>
</feature>
<keyword evidence="3" id="KW-1185">Reference proteome</keyword>
<evidence type="ECO:0000313" key="2">
    <source>
        <dbReference type="EMBL" id="OBA25078.1"/>
    </source>
</evidence>
<name>A0A1B7T8P4_9ASCO</name>
<accession>A0A1B7T8P4</accession>
<dbReference type="AlphaFoldDB" id="A0A1B7T8P4"/>
<feature type="compositionally biased region" description="Low complexity" evidence="1">
    <location>
        <begin position="42"/>
        <end position="64"/>
    </location>
</feature>
<feature type="region of interest" description="Disordered" evidence="1">
    <location>
        <begin position="178"/>
        <end position="200"/>
    </location>
</feature>
<sequence length="221" mass="25266">MSNSSSKQSMSPNSLYSPQLNQVKTGSTSILTDQHNLTRAITNSTTTNNNIMSRNNNSSNNSNNNNKFYDEFTLKNNASFLDSISSLNEDKNISENGFKSNISKQLRINQKMSHLKNNMEKKDVFANENEKYFYSDVKFINDEINQQYKNFKKQTFMVCGKESEKCFVSNKYSDLISRDDESSNKKLDSEKSTVSENDSSMITPDLLTKLATKVWEEAEKL</sequence>
<organism evidence="2 3">
    <name type="scientific">Hanseniaspora valbyensis NRRL Y-1626</name>
    <dbReference type="NCBI Taxonomy" id="766949"/>
    <lineage>
        <taxon>Eukaryota</taxon>
        <taxon>Fungi</taxon>
        <taxon>Dikarya</taxon>
        <taxon>Ascomycota</taxon>
        <taxon>Saccharomycotina</taxon>
        <taxon>Saccharomycetes</taxon>
        <taxon>Saccharomycodales</taxon>
        <taxon>Saccharomycodaceae</taxon>
        <taxon>Hanseniaspora</taxon>
    </lineage>
</organism>